<organism evidence="1">
    <name type="scientific">marine sediment metagenome</name>
    <dbReference type="NCBI Taxonomy" id="412755"/>
    <lineage>
        <taxon>unclassified sequences</taxon>
        <taxon>metagenomes</taxon>
        <taxon>ecological metagenomes</taxon>
    </lineage>
</organism>
<evidence type="ECO:0000313" key="1">
    <source>
        <dbReference type="EMBL" id="KKM70430.1"/>
    </source>
</evidence>
<name>A0A0F9M1B7_9ZZZZ</name>
<sequence>MNRHIASLLCVSCALWVLVSCMDPYRKVPVATPGGCEDVKSKVFEYPQVDLPQVEAEEFISTHDAVEVRITFEDGGYPESIEVFYCP</sequence>
<dbReference type="EMBL" id="LAZR01009819">
    <property type="protein sequence ID" value="KKM70430.1"/>
    <property type="molecule type" value="Genomic_DNA"/>
</dbReference>
<proteinExistence type="predicted"/>
<gene>
    <name evidence="1" type="ORF">LCGC14_1440780</name>
</gene>
<dbReference type="PROSITE" id="PS51257">
    <property type="entry name" value="PROKAR_LIPOPROTEIN"/>
    <property type="match status" value="1"/>
</dbReference>
<reference evidence="1" key="1">
    <citation type="journal article" date="2015" name="Nature">
        <title>Complex archaea that bridge the gap between prokaryotes and eukaryotes.</title>
        <authorList>
            <person name="Spang A."/>
            <person name="Saw J.H."/>
            <person name="Jorgensen S.L."/>
            <person name="Zaremba-Niedzwiedzka K."/>
            <person name="Martijn J."/>
            <person name="Lind A.E."/>
            <person name="van Eijk R."/>
            <person name="Schleper C."/>
            <person name="Guy L."/>
            <person name="Ettema T.J."/>
        </authorList>
    </citation>
    <scope>NUCLEOTIDE SEQUENCE</scope>
</reference>
<accession>A0A0F9M1B7</accession>
<protein>
    <submittedName>
        <fullName evidence="1">Uncharacterized protein</fullName>
    </submittedName>
</protein>
<dbReference type="AlphaFoldDB" id="A0A0F9M1B7"/>
<comment type="caution">
    <text evidence="1">The sequence shown here is derived from an EMBL/GenBank/DDBJ whole genome shotgun (WGS) entry which is preliminary data.</text>
</comment>